<dbReference type="AlphaFoldDB" id="A0A2Z6NF76"/>
<protein>
    <recommendedName>
        <fullName evidence="8">WAT1-related protein</fullName>
    </recommendedName>
</protein>
<organism evidence="6 7">
    <name type="scientific">Trifolium subterraneum</name>
    <name type="common">Subterranean clover</name>
    <dbReference type="NCBI Taxonomy" id="3900"/>
    <lineage>
        <taxon>Eukaryota</taxon>
        <taxon>Viridiplantae</taxon>
        <taxon>Streptophyta</taxon>
        <taxon>Embryophyta</taxon>
        <taxon>Tracheophyta</taxon>
        <taxon>Spermatophyta</taxon>
        <taxon>Magnoliopsida</taxon>
        <taxon>eudicotyledons</taxon>
        <taxon>Gunneridae</taxon>
        <taxon>Pentapetalae</taxon>
        <taxon>rosids</taxon>
        <taxon>fabids</taxon>
        <taxon>Fabales</taxon>
        <taxon>Fabaceae</taxon>
        <taxon>Papilionoideae</taxon>
        <taxon>50 kb inversion clade</taxon>
        <taxon>NPAAA clade</taxon>
        <taxon>Hologalegina</taxon>
        <taxon>IRL clade</taxon>
        <taxon>Trifolieae</taxon>
        <taxon>Trifolium</taxon>
    </lineage>
</organism>
<evidence type="ECO:0000313" key="6">
    <source>
        <dbReference type="EMBL" id="GAU43318.1"/>
    </source>
</evidence>
<dbReference type="SUPFAM" id="SSF103481">
    <property type="entry name" value="Multidrug resistance efflux transporter EmrE"/>
    <property type="match status" value="1"/>
</dbReference>
<evidence type="ECO:0000256" key="4">
    <source>
        <dbReference type="ARBA" id="ARBA00023136"/>
    </source>
</evidence>
<feature type="transmembrane region" description="Helical" evidence="5">
    <location>
        <begin position="117"/>
        <end position="135"/>
    </location>
</feature>
<keyword evidence="3 5" id="KW-1133">Transmembrane helix</keyword>
<name>A0A2Z6NF76_TRISU</name>
<sequence length="310" mass="33922">MKGVWNRMHGLKPVMLMVLVQIAYAAVNVLYKLAINDGMTVKVATAYRLAFGSAFTVPLALISERGSLFQNLFYEALALTSATFASAIYNLIPAITFIMAISCGFEKLNLRAASGKAKVLGTVIGIGGAMMLIFLKGVEINIWPFHINLLHPAQHQNSHVASQNGIVASGLVVIVTSWCIKMRGPLFASVFNPLMLLFVTIVASMTLDENLYLGSLIGAVLIVCGLYMVLWGKSKEMKKIAQLATSKIAQETEDIEVVVMPTLEVVDHDKSHVNNNHTEVDKDRVDYLSKNREISSSISDDQEIEKCSTN</sequence>
<dbReference type="GO" id="GO:0016020">
    <property type="term" value="C:membrane"/>
    <property type="evidence" value="ECO:0007669"/>
    <property type="project" value="InterPro"/>
</dbReference>
<comment type="subcellular location">
    <subcellularLocation>
        <location evidence="1">Membrane</location>
        <topology evidence="1">Multi-pass membrane protein</topology>
    </subcellularLocation>
</comment>
<feature type="transmembrane region" description="Helical" evidence="5">
    <location>
        <begin position="46"/>
        <end position="63"/>
    </location>
</feature>
<reference evidence="7" key="1">
    <citation type="journal article" date="2017" name="Front. Plant Sci.">
        <title>Climate Clever Clovers: New Paradigm to Reduce the Environmental Footprint of Ruminants by Breeding Low Methanogenic Forages Utilizing Haplotype Variation.</title>
        <authorList>
            <person name="Kaur P."/>
            <person name="Appels R."/>
            <person name="Bayer P.E."/>
            <person name="Keeble-Gagnere G."/>
            <person name="Wang J."/>
            <person name="Hirakawa H."/>
            <person name="Shirasawa K."/>
            <person name="Vercoe P."/>
            <person name="Stefanova K."/>
            <person name="Durmic Z."/>
            <person name="Nichols P."/>
            <person name="Revell C."/>
            <person name="Isobe S.N."/>
            <person name="Edwards D."/>
            <person name="Erskine W."/>
        </authorList>
    </citation>
    <scope>NUCLEOTIDE SEQUENCE [LARGE SCALE GENOMIC DNA]</scope>
    <source>
        <strain evidence="7">cv. Daliak</strain>
    </source>
</reference>
<evidence type="ECO:0000313" key="7">
    <source>
        <dbReference type="Proteomes" id="UP000242715"/>
    </source>
</evidence>
<dbReference type="Proteomes" id="UP000242715">
    <property type="component" value="Unassembled WGS sequence"/>
</dbReference>
<keyword evidence="2 5" id="KW-0812">Transmembrane</keyword>
<evidence type="ECO:0000256" key="2">
    <source>
        <dbReference type="ARBA" id="ARBA00022692"/>
    </source>
</evidence>
<evidence type="ECO:0008006" key="8">
    <source>
        <dbReference type="Google" id="ProtNLM"/>
    </source>
</evidence>
<feature type="transmembrane region" description="Helical" evidence="5">
    <location>
        <begin position="14"/>
        <end position="34"/>
    </location>
</feature>
<dbReference type="PANTHER" id="PTHR31218">
    <property type="entry name" value="WAT1-RELATED PROTEIN"/>
    <property type="match status" value="1"/>
</dbReference>
<dbReference type="InterPro" id="IPR037185">
    <property type="entry name" value="EmrE-like"/>
</dbReference>
<dbReference type="EMBL" id="DF973965">
    <property type="protein sequence ID" value="GAU43318.1"/>
    <property type="molecule type" value="Genomic_DNA"/>
</dbReference>
<feature type="transmembrane region" description="Helical" evidence="5">
    <location>
        <begin position="83"/>
        <end position="105"/>
    </location>
</feature>
<feature type="transmembrane region" description="Helical" evidence="5">
    <location>
        <begin position="160"/>
        <end position="179"/>
    </location>
</feature>
<feature type="transmembrane region" description="Helical" evidence="5">
    <location>
        <begin position="186"/>
        <end position="205"/>
    </location>
</feature>
<dbReference type="InterPro" id="IPR030184">
    <property type="entry name" value="WAT1-related"/>
</dbReference>
<dbReference type="OrthoDB" id="1728340at2759"/>
<keyword evidence="4 5" id="KW-0472">Membrane</keyword>
<proteinExistence type="predicted"/>
<keyword evidence="7" id="KW-1185">Reference proteome</keyword>
<evidence type="ECO:0000256" key="1">
    <source>
        <dbReference type="ARBA" id="ARBA00004141"/>
    </source>
</evidence>
<accession>A0A2Z6NF76</accession>
<feature type="transmembrane region" description="Helical" evidence="5">
    <location>
        <begin position="211"/>
        <end position="230"/>
    </location>
</feature>
<gene>
    <name evidence="6" type="ORF">TSUD_390170</name>
</gene>
<evidence type="ECO:0000256" key="5">
    <source>
        <dbReference type="SAM" id="Phobius"/>
    </source>
</evidence>
<dbReference type="GO" id="GO:0022857">
    <property type="term" value="F:transmembrane transporter activity"/>
    <property type="evidence" value="ECO:0007669"/>
    <property type="project" value="InterPro"/>
</dbReference>
<evidence type="ECO:0000256" key="3">
    <source>
        <dbReference type="ARBA" id="ARBA00022989"/>
    </source>
</evidence>